<organism evidence="1 2">
    <name type="scientific">Yoonia maritima</name>
    <dbReference type="NCBI Taxonomy" id="1435347"/>
    <lineage>
        <taxon>Bacteria</taxon>
        <taxon>Pseudomonadati</taxon>
        <taxon>Pseudomonadota</taxon>
        <taxon>Alphaproteobacteria</taxon>
        <taxon>Rhodobacterales</taxon>
        <taxon>Paracoccaceae</taxon>
        <taxon>Yoonia</taxon>
    </lineage>
</organism>
<reference evidence="1 2" key="1">
    <citation type="submission" date="2018-03" db="EMBL/GenBank/DDBJ databases">
        <title>Genomic Encyclopedia of Archaeal and Bacterial Type Strains, Phase II (KMG-II): from individual species to whole genera.</title>
        <authorList>
            <person name="Goeker M."/>
        </authorList>
    </citation>
    <scope>NUCLEOTIDE SEQUENCE [LARGE SCALE GENOMIC DNA]</scope>
    <source>
        <strain evidence="1 2">DSM 101533</strain>
    </source>
</reference>
<comment type="caution">
    <text evidence="1">The sequence shown here is derived from an EMBL/GenBank/DDBJ whole genome shotgun (WGS) entry which is preliminary data.</text>
</comment>
<dbReference type="AlphaFoldDB" id="A0A2T0VZJ1"/>
<dbReference type="RefSeq" id="WP_106357425.1">
    <property type="nucleotide sequence ID" value="NZ_PVTP01000005.1"/>
</dbReference>
<name>A0A2T0VZJ1_9RHOB</name>
<dbReference type="Pfam" id="PF05159">
    <property type="entry name" value="Capsule_synth"/>
    <property type="match status" value="1"/>
</dbReference>
<keyword evidence="2" id="KW-1185">Reference proteome</keyword>
<dbReference type="Proteomes" id="UP000238007">
    <property type="component" value="Unassembled WGS sequence"/>
</dbReference>
<proteinExistence type="predicted"/>
<dbReference type="InterPro" id="IPR007833">
    <property type="entry name" value="Capsule_polysaccharide_synth"/>
</dbReference>
<sequence>MFHYVDQPNTMATPKVLILQGPVGPFFKELQRGLSASGFATKRVVFNAADQLFAGGGECFRFIGSPDDWTAWLEAEMRDNRPDYIVVFGARRPVHATARKVAALFGVRVICLEEGYLRSGFITCELGGNNDSSPLCDWKRQQDAPQNTPKPVDMPRKYGALGIWSTIYYLVRDFRSSPDEVALFHRKHEGIGALAVSWAKHMGSRAFARFETFTKLKRLKNELNGQYIVVTLQTPQDSQLQFAARGWSNEKLISDTLGALKHSAAKDAIVFKLHPMDRRVGKTRRFIEKTARQLDLSDRVMVLNYGAIGDVVNHASGMIVINSTSAFSALHHHIPVLVLGDAIYRHENLVTVGTETTTIQTFLASRKVKSVECADAFIETVKAHALLPGDFYYVKGRKVAVDAITKKLEQDLVLSREQEEVV</sequence>
<evidence type="ECO:0000313" key="2">
    <source>
        <dbReference type="Proteomes" id="UP000238007"/>
    </source>
</evidence>
<dbReference type="GO" id="GO:0000271">
    <property type="term" value="P:polysaccharide biosynthetic process"/>
    <property type="evidence" value="ECO:0007669"/>
    <property type="project" value="InterPro"/>
</dbReference>
<dbReference type="EMBL" id="PVTP01000005">
    <property type="protein sequence ID" value="PRY77752.1"/>
    <property type="molecule type" value="Genomic_DNA"/>
</dbReference>
<protein>
    <submittedName>
        <fullName evidence="1">Capsular polysaccharide export protein</fullName>
    </submittedName>
</protein>
<evidence type="ECO:0000313" key="1">
    <source>
        <dbReference type="EMBL" id="PRY77752.1"/>
    </source>
</evidence>
<dbReference type="GO" id="GO:0015774">
    <property type="term" value="P:polysaccharide transport"/>
    <property type="evidence" value="ECO:0007669"/>
    <property type="project" value="InterPro"/>
</dbReference>
<dbReference type="OrthoDB" id="9794206at2"/>
<gene>
    <name evidence="1" type="ORF">CLV80_105236</name>
</gene>
<accession>A0A2T0VZJ1</accession>